<dbReference type="EC" id="2.4.1.212" evidence="7"/>
<keyword evidence="4 7" id="KW-0808">Transferase</keyword>
<evidence type="ECO:0000256" key="6">
    <source>
        <dbReference type="SAM" id="Phobius"/>
    </source>
</evidence>
<feature type="transmembrane region" description="Helical" evidence="6">
    <location>
        <begin position="50"/>
        <end position="70"/>
    </location>
</feature>
<dbReference type="GO" id="GO:0050501">
    <property type="term" value="F:hyaluronan synthase activity"/>
    <property type="evidence" value="ECO:0007669"/>
    <property type="project" value="UniProtKB-EC"/>
</dbReference>
<dbReference type="GO" id="GO:0030213">
    <property type="term" value="P:hyaluronan biosynthetic process"/>
    <property type="evidence" value="ECO:0007669"/>
    <property type="project" value="TreeGrafter"/>
</dbReference>
<dbReference type="RefSeq" id="WP_005995618.1">
    <property type="nucleotide sequence ID" value="NZ_AECZ01000027.1"/>
</dbReference>
<dbReference type="PROSITE" id="PS51257">
    <property type="entry name" value="PROKAR_LIPOPROTEIN"/>
    <property type="match status" value="1"/>
</dbReference>
<feature type="transmembrane region" description="Helical" evidence="6">
    <location>
        <begin position="422"/>
        <end position="445"/>
    </location>
</feature>
<accession>E1K029</accession>
<dbReference type="SUPFAM" id="SSF53448">
    <property type="entry name" value="Nucleotide-diphospho-sugar transferases"/>
    <property type="match status" value="1"/>
</dbReference>
<keyword evidence="6" id="KW-0812">Transmembrane</keyword>
<dbReference type="PANTHER" id="PTHR22913:SF12">
    <property type="entry name" value="MANNURONAN SYNTHASE"/>
    <property type="match status" value="1"/>
</dbReference>
<keyword evidence="3 7" id="KW-0328">Glycosyltransferase</keyword>
<proteinExistence type="predicted"/>
<dbReference type="GO" id="GO:0085029">
    <property type="term" value="P:extracellular matrix assembly"/>
    <property type="evidence" value="ECO:0007669"/>
    <property type="project" value="TreeGrafter"/>
</dbReference>
<evidence type="ECO:0000256" key="3">
    <source>
        <dbReference type="ARBA" id="ARBA00022676"/>
    </source>
</evidence>
<evidence type="ECO:0000256" key="5">
    <source>
        <dbReference type="ARBA" id="ARBA00023136"/>
    </source>
</evidence>
<evidence type="ECO:0000313" key="7">
    <source>
        <dbReference type="EMBL" id="EFL50035.1"/>
    </source>
</evidence>
<dbReference type="InterPro" id="IPR029044">
    <property type="entry name" value="Nucleotide-diphossugar_trans"/>
</dbReference>
<evidence type="ECO:0000256" key="2">
    <source>
        <dbReference type="ARBA" id="ARBA00022475"/>
    </source>
</evidence>
<dbReference type="Pfam" id="PF13641">
    <property type="entry name" value="Glyco_tranf_2_3"/>
    <property type="match status" value="1"/>
</dbReference>
<dbReference type="EMBL" id="AECZ01000027">
    <property type="protein sequence ID" value="EFL50035.1"/>
    <property type="molecule type" value="Genomic_DNA"/>
</dbReference>
<dbReference type="STRING" id="596151.DesfrDRAFT_3229"/>
<keyword evidence="5 6" id="KW-0472">Membrane</keyword>
<dbReference type="PANTHER" id="PTHR22913">
    <property type="entry name" value="HYALURONAN SYNTHASE"/>
    <property type="match status" value="1"/>
</dbReference>
<comment type="caution">
    <text evidence="7">The sequence shown here is derived from an EMBL/GenBank/DDBJ whole genome shotgun (WGS) entry which is preliminary data.</text>
</comment>
<dbReference type="Gene3D" id="3.90.550.10">
    <property type="entry name" value="Spore Coat Polysaccharide Biosynthesis Protein SpsA, Chain A"/>
    <property type="match status" value="1"/>
</dbReference>
<comment type="subcellular location">
    <subcellularLocation>
        <location evidence="1">Cell membrane</location>
    </subcellularLocation>
</comment>
<dbReference type="Proteomes" id="UP000006250">
    <property type="component" value="Unassembled WGS sequence"/>
</dbReference>
<sequence>MKNSLFKRVTVVDWLYGLTLLTTMTAGGTAACAALRDQEYMAAFLESDLLVVYGDLGLALAPVTALLLAWRMWLASRYHAFPPAPDAALPTVRIVIPAYNEGAQVLSTIRSVMASDYPSGKMRVVCVDDGSRDDTWQWMARGAAEFPDRVRLLRLARNGGKRHALLAGLAGADEEAFVTIDSDSEIKPDTLRHLLSPLAASPKVGAVAGNVRVLNLAACGPIPKMLEVSFTLSFDFLRRGQSVYGGVLCTPGALAAYRASVLTPELAAWANQSFLGRPANIGEDRALSNIVLAKGYRVVYQHEAVVFTTLPEKYRGLCRMLLRWARSNVRESLVMARYLFRPLRRGDAGAGWLRLAGTVELVFLPLTEAFKVALVLCFLLSPLAMAQAAVVSCALAAVVPAVVYHRRRPGVFGWQWALCYSFFWLFGLSWISLWGLCSAGCSGWLTRRLPQKGQAGLAALETQREAA</sequence>
<name>E1K029_SOLFR</name>
<reference evidence="7 8" key="1">
    <citation type="submission" date="2010-08" db="EMBL/GenBank/DDBJ databases">
        <title>The draft genome of Desulfovibrio fructosovorans JJ.</title>
        <authorList>
            <consortium name="US DOE Joint Genome Institute (JGI-PGF)"/>
            <person name="Lucas S."/>
            <person name="Copeland A."/>
            <person name="Lapidus A."/>
            <person name="Cheng J.-F."/>
            <person name="Bruce D."/>
            <person name="Goodwin L."/>
            <person name="Pitluck S."/>
            <person name="Land M.L."/>
            <person name="Hauser L."/>
            <person name="Chang Y.-J."/>
            <person name="Jeffries C."/>
            <person name="Wall J.D."/>
            <person name="Stahl D.A."/>
            <person name="Arkin A.P."/>
            <person name="Dehal P."/>
            <person name="Stolyar S.M."/>
            <person name="Hazen T.C."/>
            <person name="Woyke T.J."/>
        </authorList>
    </citation>
    <scope>NUCLEOTIDE SEQUENCE [LARGE SCALE GENOMIC DNA]</scope>
    <source>
        <strain evidence="7 8">JJ</strain>
    </source>
</reference>
<evidence type="ECO:0000256" key="4">
    <source>
        <dbReference type="ARBA" id="ARBA00022679"/>
    </source>
</evidence>
<dbReference type="AlphaFoldDB" id="E1K029"/>
<gene>
    <name evidence="7" type="ORF">DesfrDRAFT_3229</name>
</gene>
<organism evidence="7 8">
    <name type="scientific">Solidesulfovibrio fructosivorans JJ]</name>
    <dbReference type="NCBI Taxonomy" id="596151"/>
    <lineage>
        <taxon>Bacteria</taxon>
        <taxon>Pseudomonadati</taxon>
        <taxon>Thermodesulfobacteriota</taxon>
        <taxon>Desulfovibrionia</taxon>
        <taxon>Desulfovibrionales</taxon>
        <taxon>Desulfovibrionaceae</taxon>
        <taxon>Solidesulfovibrio</taxon>
    </lineage>
</organism>
<dbReference type="eggNOG" id="COG1215">
    <property type="taxonomic scope" value="Bacteria"/>
</dbReference>
<dbReference type="CDD" id="cd06423">
    <property type="entry name" value="CESA_like"/>
    <property type="match status" value="1"/>
</dbReference>
<keyword evidence="6" id="KW-1133">Transmembrane helix</keyword>
<evidence type="ECO:0000313" key="8">
    <source>
        <dbReference type="Proteomes" id="UP000006250"/>
    </source>
</evidence>
<evidence type="ECO:0000256" key="1">
    <source>
        <dbReference type="ARBA" id="ARBA00004236"/>
    </source>
</evidence>
<dbReference type="OrthoDB" id="276604at2"/>
<protein>
    <submittedName>
        <fullName evidence="7">Hyaluronan synthase</fullName>
        <ecNumber evidence="7">2.4.1.212</ecNumber>
    </submittedName>
</protein>
<dbReference type="GO" id="GO:0005886">
    <property type="term" value="C:plasma membrane"/>
    <property type="evidence" value="ECO:0007669"/>
    <property type="project" value="UniProtKB-SubCell"/>
</dbReference>
<feature type="transmembrane region" description="Helical" evidence="6">
    <location>
        <begin position="372"/>
        <end position="402"/>
    </location>
</feature>
<keyword evidence="2" id="KW-1003">Cell membrane</keyword>
<keyword evidence="8" id="KW-1185">Reference proteome</keyword>